<evidence type="ECO:0000313" key="3">
    <source>
        <dbReference type="EMBL" id="KAD3069352.1"/>
    </source>
</evidence>
<feature type="domain" description="Integrase catalytic" evidence="2">
    <location>
        <begin position="1"/>
        <end position="127"/>
    </location>
</feature>
<dbReference type="Pfam" id="PF07727">
    <property type="entry name" value="RVT_2"/>
    <property type="match status" value="1"/>
</dbReference>
<comment type="caution">
    <text evidence="3">The sequence shown here is derived from an EMBL/GenBank/DDBJ whole genome shotgun (WGS) entry which is preliminary data.</text>
</comment>
<dbReference type="SUPFAM" id="SSF56672">
    <property type="entry name" value="DNA/RNA polymerases"/>
    <property type="match status" value="1"/>
</dbReference>
<keyword evidence="4" id="KW-1185">Reference proteome</keyword>
<dbReference type="InterPro" id="IPR036397">
    <property type="entry name" value="RNaseH_sf"/>
</dbReference>
<dbReference type="InterPro" id="IPR001584">
    <property type="entry name" value="Integrase_cat-core"/>
</dbReference>
<evidence type="ECO:0000256" key="1">
    <source>
        <dbReference type="SAM" id="MobiDB-lite"/>
    </source>
</evidence>
<dbReference type="InterPro" id="IPR013103">
    <property type="entry name" value="RVT_2"/>
</dbReference>
<dbReference type="PANTHER" id="PTHR11439">
    <property type="entry name" value="GAG-POL-RELATED RETROTRANSPOSON"/>
    <property type="match status" value="1"/>
</dbReference>
<feature type="region of interest" description="Disordered" evidence="1">
    <location>
        <begin position="250"/>
        <end position="270"/>
    </location>
</feature>
<name>A0A5N6M6F6_9ASTR</name>
<evidence type="ECO:0000259" key="2">
    <source>
        <dbReference type="PROSITE" id="PS50994"/>
    </source>
</evidence>
<dbReference type="Proteomes" id="UP000326396">
    <property type="component" value="Linkage Group LG7"/>
</dbReference>
<dbReference type="PROSITE" id="PS50994">
    <property type="entry name" value="INTEGRASE"/>
    <property type="match status" value="1"/>
</dbReference>
<dbReference type="Pfam" id="PF25597">
    <property type="entry name" value="SH3_retrovirus"/>
    <property type="match status" value="1"/>
</dbReference>
<dbReference type="OrthoDB" id="414945at2759"/>
<dbReference type="GO" id="GO:0003676">
    <property type="term" value="F:nucleic acid binding"/>
    <property type="evidence" value="ECO:0007669"/>
    <property type="project" value="InterPro"/>
</dbReference>
<proteinExistence type="predicted"/>
<dbReference type="Gene3D" id="3.30.420.10">
    <property type="entry name" value="Ribonuclease H-like superfamily/Ribonuclease H"/>
    <property type="match status" value="1"/>
</dbReference>
<sequence>MWIFPFKRKHDVLDLFKQFILMVERQFNTKIKSVQSDWGGEFRSLSTHLSTLGIIHRLSCPHTSEQNDIVERRHRHVVETGLTLLAHSHVPQHFWHFAFETAVYLISRMPSRTNSSISPFEHIFHHPPDYSFLRVFGSQCFPYLRPYNKHKMDFRSTSCVFLGYSSSHHGYRCLDPQTDRIYIARHVRFNEHHFPFFKPPTSISPPPPTDTYVSSYPTPSPLPIPNSVPSSCPTPPLLHTYSRRNKTATISSSIPTVPPDPPTAASNTPVPPAVNTVPALDTSVPPDPTEVVELLRGLDSIFSSIESSSIFLDVPIAPNHQEIAPMLLPAGRSKIIFAYRDGIRESRLPVFFAYREAFRQGFLAFNAEWNLVPRPSNSNVIDCKWVYKLKRDQTGAISRYKARLVAKGFRQQLGIDYQETFSPVVKPTTIRVLLSLAVTQQWPLRQLDVQNAFLHGDLKETIYLQRPPGFVDPHRPDHVCILHKSLYGLKQAPRAWFQRLSTALYSLGFRGSKTDSSLFIYSSGDTLLYLLVYVDDIIVTGNNPTAINQVVTNLGRSFAVQDMGRLSYFLGVEIIYKNKDLLLSQQKYILDLLQRAGLSNANPVDSPISPCANLALGDSSPCADPVKYRQIVGALQYVTLSRPDITFAVNKVCQFMHTPTDNHWAAVSVFCDDRRSTGGYAIYLGSNLVSWSARKQKTVSRSSTESEYKALADTVAELTWLQTLMTELRAPISTPTLWCDNLGAAYLSANPVFHARTKHVEVDFHFVREQVAQGKLVVKFISTAEQIADVFTKALPTQRFMFLRSKLMVASRH</sequence>
<organism evidence="3 4">
    <name type="scientific">Mikania micrantha</name>
    <name type="common">bitter vine</name>
    <dbReference type="NCBI Taxonomy" id="192012"/>
    <lineage>
        <taxon>Eukaryota</taxon>
        <taxon>Viridiplantae</taxon>
        <taxon>Streptophyta</taxon>
        <taxon>Embryophyta</taxon>
        <taxon>Tracheophyta</taxon>
        <taxon>Spermatophyta</taxon>
        <taxon>Magnoliopsida</taxon>
        <taxon>eudicotyledons</taxon>
        <taxon>Gunneridae</taxon>
        <taxon>Pentapetalae</taxon>
        <taxon>asterids</taxon>
        <taxon>campanulids</taxon>
        <taxon>Asterales</taxon>
        <taxon>Asteraceae</taxon>
        <taxon>Asteroideae</taxon>
        <taxon>Heliantheae alliance</taxon>
        <taxon>Eupatorieae</taxon>
        <taxon>Mikania</taxon>
    </lineage>
</organism>
<dbReference type="InterPro" id="IPR012337">
    <property type="entry name" value="RNaseH-like_sf"/>
</dbReference>
<dbReference type="PANTHER" id="PTHR11439:SF450">
    <property type="entry name" value="REVERSE TRANSCRIPTASE TY1_COPIA-TYPE DOMAIN-CONTAINING PROTEIN"/>
    <property type="match status" value="1"/>
</dbReference>
<dbReference type="GO" id="GO:0015074">
    <property type="term" value="P:DNA integration"/>
    <property type="evidence" value="ECO:0007669"/>
    <property type="project" value="InterPro"/>
</dbReference>
<dbReference type="AlphaFoldDB" id="A0A5N6M6F6"/>
<reference evidence="3 4" key="1">
    <citation type="submission" date="2019-05" db="EMBL/GenBank/DDBJ databases">
        <title>Mikania micrantha, genome provides insights into the molecular mechanism of rapid growth.</title>
        <authorList>
            <person name="Liu B."/>
        </authorList>
    </citation>
    <scope>NUCLEOTIDE SEQUENCE [LARGE SCALE GENOMIC DNA]</scope>
    <source>
        <strain evidence="3">NLD-2019</strain>
        <tissue evidence="3">Leaf</tissue>
    </source>
</reference>
<accession>A0A5N6M6F6</accession>
<protein>
    <recommendedName>
        <fullName evidence="2">Integrase catalytic domain-containing protein</fullName>
    </recommendedName>
</protein>
<dbReference type="SUPFAM" id="SSF53098">
    <property type="entry name" value="Ribonuclease H-like"/>
    <property type="match status" value="1"/>
</dbReference>
<dbReference type="EMBL" id="SZYD01000017">
    <property type="protein sequence ID" value="KAD3069352.1"/>
    <property type="molecule type" value="Genomic_DNA"/>
</dbReference>
<gene>
    <name evidence="3" type="ORF">E3N88_37232</name>
</gene>
<dbReference type="InterPro" id="IPR043502">
    <property type="entry name" value="DNA/RNA_pol_sf"/>
</dbReference>
<dbReference type="CDD" id="cd09272">
    <property type="entry name" value="RNase_HI_RT_Ty1"/>
    <property type="match status" value="1"/>
</dbReference>
<dbReference type="InterPro" id="IPR057670">
    <property type="entry name" value="SH3_retrovirus"/>
</dbReference>
<evidence type="ECO:0000313" key="4">
    <source>
        <dbReference type="Proteomes" id="UP000326396"/>
    </source>
</evidence>